<evidence type="ECO:0000313" key="2">
    <source>
        <dbReference type="Proteomes" id="UP000247681"/>
    </source>
</evidence>
<evidence type="ECO:0000313" key="1">
    <source>
        <dbReference type="EMBL" id="PXY42911.1"/>
    </source>
</evidence>
<dbReference type="AlphaFoldDB" id="A0A2V4BVA1"/>
<reference evidence="1 2" key="1">
    <citation type="submission" date="2018-05" db="EMBL/GenBank/DDBJ databases">
        <title>Flavobacterium sp. strain IMCC34758, incomplete genome.</title>
        <authorList>
            <person name="Joung Y."/>
        </authorList>
    </citation>
    <scope>NUCLEOTIDE SEQUENCE [LARGE SCALE GENOMIC DNA]</scope>
    <source>
        <strain evidence="1 2">IMCC34758</strain>
    </source>
</reference>
<sequence length="251" mass="28110">MKKIKILGFYILMIVNLSCQKENSQEDVTPVLVSQKENWLSVNLDAKFKISQKQVAAYLLPTNEMKLLIEKPNIAEVHFVLGFADNTIQIEVAGVDGSGAELGTVKSGILKESNFRTELTNLNKLSLIVTNKRTSLLNSHLVAPGDAFTWIKEWQKKLNDPSDLEEVISYQGSRFRYFSLEVEVVKAMLYKDNVNIGVFLGLNPKGKVTTILIGLDENNNIKKTSITSKEAEDIYDGTRPCPPCIIEETDE</sequence>
<dbReference type="RefSeq" id="WP_110348977.1">
    <property type="nucleotide sequence ID" value="NZ_QJHL01000011.1"/>
</dbReference>
<dbReference type="Proteomes" id="UP000247681">
    <property type="component" value="Unassembled WGS sequence"/>
</dbReference>
<gene>
    <name evidence="1" type="ORF">DMB68_23040</name>
</gene>
<comment type="caution">
    <text evidence="1">The sequence shown here is derived from an EMBL/GenBank/DDBJ whole genome shotgun (WGS) entry which is preliminary data.</text>
</comment>
<protein>
    <submittedName>
        <fullName evidence="1">Uncharacterized protein</fullName>
    </submittedName>
</protein>
<accession>A0A2V4BVA1</accession>
<proteinExistence type="predicted"/>
<name>A0A2V4BVA1_9FLAO</name>
<organism evidence="1 2">
    <name type="scientific">Flavobacterium hydrophilum</name>
    <dbReference type="NCBI Taxonomy" id="2211445"/>
    <lineage>
        <taxon>Bacteria</taxon>
        <taxon>Pseudomonadati</taxon>
        <taxon>Bacteroidota</taxon>
        <taxon>Flavobacteriia</taxon>
        <taxon>Flavobacteriales</taxon>
        <taxon>Flavobacteriaceae</taxon>
        <taxon>Flavobacterium</taxon>
    </lineage>
</organism>
<dbReference type="EMBL" id="QJHL01000011">
    <property type="protein sequence ID" value="PXY42911.1"/>
    <property type="molecule type" value="Genomic_DNA"/>
</dbReference>
<keyword evidence="2" id="KW-1185">Reference proteome</keyword>